<dbReference type="AlphaFoldDB" id="A0AAE5CB76"/>
<evidence type="ECO:0000256" key="1">
    <source>
        <dbReference type="ARBA" id="ARBA00004571"/>
    </source>
</evidence>
<dbReference type="InterPro" id="IPR037066">
    <property type="entry name" value="Plug_dom_sf"/>
</dbReference>
<dbReference type="GO" id="GO:0015344">
    <property type="term" value="F:siderophore uptake transmembrane transporter activity"/>
    <property type="evidence" value="ECO:0007669"/>
    <property type="project" value="TreeGrafter"/>
</dbReference>
<sequence>MKERLSYVSHVLTLAAAFILFIGVNSATAQVGKITGVITDAQTGEPLSGVQVYLEGTGRGALTGENGRYFLVNVPVGTYTVVAEFLGYATYRIENVFLRIDQTRTIDFQLTPQAIAVEEIRVEAERVPLIDVTSTGSQNTITPEQITALPVNNVEEALSLQQGFLVVPDQTNLISFQESRRNAVDPVRIRGGRAGETSMLIDGIPVNNFLFGSPAVSITPEAIGQIDFIRGGFPAKYGNALSGILNIATKEGSGTNLEGAINYRTGEVGAALGNDHDDVAEFDLFEAYVAGPVPGTEWGADNPRLRFMIAGRRQGGADRALEFDDDVFDPAVKTDVNLNPFLGANFMDVWPGWRGLGFRNSRDLFGKLSYYFTPTAKLNFTVIDYQIDRKPFDFIFLPNYGNPLDSPVIDTQADSVVYFMNRFASRLEPLQFPQVVQNSVEQSRRLYVAAWDHTIGRGAYRLAVGRFDQERKTCNVFQGVCLNDVIDDPAAAFADPNFTDDQFISPKAGTCEIHPTCGTDSFFGGEDLETYVARADAQYQATDHHSLQFGAYYETHDVSMDETQNVGTNVVNIYRLAYSADPWNAAFYVQDRIEYDFVSIDLGLRWDIGKAGGLFFPNPLDPTNGTTALGDTVLGQPGFSSIIRAPGPCIAPRDERWQDVEVTFFNGRETIDTVMSAGDNWSREVCLANENGELGDATLMAAADDMEEAGTRSAVSPRIGVSFPVTANSSFFFNFGRFTQNPLLNNIYVNTGIGKDTTVLFNAASADDCGYTGPGASQATYSFDAANGLCSATSSLEGTPTGVTINVPGEGGPGIVGFPGLEVEKTTLYELGYLAELWDNYAFSLVLFSKDQTGLQGIRTGGVTEGVGVFDPGVTYRSSTPRYSIIVNQDFQTVRGFEISLRRRIVDFWGFDINYAFSRTKTNAAAPEKEFENQVQQNDPRNLLEIASDIDQPQRLSASLFFQMGNETPDGWGWLANSSFSLVGRYESGFPYTPTLSVFGFGTAQLNRNSGRAPTIWTLDFRAAKAFWWGNMLYDFYVQVNNVLDRENCVQVFPTTGQCQLGTFDQSRRREGNTVSADAITSTLVDRPQYVGRRRTILAGVRISF</sequence>
<keyword evidence="11" id="KW-0675">Receptor</keyword>
<dbReference type="SUPFAM" id="SSF49464">
    <property type="entry name" value="Carboxypeptidase regulatory domain-like"/>
    <property type="match status" value="1"/>
</dbReference>
<dbReference type="GO" id="GO:0009279">
    <property type="term" value="C:cell outer membrane"/>
    <property type="evidence" value="ECO:0007669"/>
    <property type="project" value="UniProtKB-SubCell"/>
</dbReference>
<protein>
    <submittedName>
        <fullName evidence="11">TonB-dependent receptor</fullName>
    </submittedName>
</protein>
<evidence type="ECO:0000256" key="6">
    <source>
        <dbReference type="ARBA" id="ARBA00023136"/>
    </source>
</evidence>
<dbReference type="PANTHER" id="PTHR30069">
    <property type="entry name" value="TONB-DEPENDENT OUTER MEMBRANE RECEPTOR"/>
    <property type="match status" value="1"/>
</dbReference>
<evidence type="ECO:0000256" key="7">
    <source>
        <dbReference type="ARBA" id="ARBA00023237"/>
    </source>
</evidence>
<keyword evidence="4 8" id="KW-0812">Transmembrane</keyword>
<evidence type="ECO:0000256" key="5">
    <source>
        <dbReference type="ARBA" id="ARBA00022729"/>
    </source>
</evidence>
<dbReference type="SUPFAM" id="SSF56935">
    <property type="entry name" value="Porins"/>
    <property type="match status" value="1"/>
</dbReference>
<accession>A0AAE5CB76</accession>
<dbReference type="Pfam" id="PF07715">
    <property type="entry name" value="Plug"/>
    <property type="match status" value="1"/>
</dbReference>
<comment type="caution">
    <text evidence="11">The sequence shown here is derived from an EMBL/GenBank/DDBJ whole genome shotgun (WGS) entry which is preliminary data.</text>
</comment>
<dbReference type="InterPro" id="IPR036942">
    <property type="entry name" value="Beta-barrel_TonB_sf"/>
</dbReference>
<comment type="similarity">
    <text evidence="8">Belongs to the TonB-dependent receptor family.</text>
</comment>
<dbReference type="InterPro" id="IPR012910">
    <property type="entry name" value="Plug_dom"/>
</dbReference>
<name>A0AAE5CB76_9BACT</name>
<reference evidence="11 12" key="1">
    <citation type="submission" date="2020-01" db="EMBL/GenBank/DDBJ databases">
        <title>Genomes assembled from Gulf of Kutch pelagic sediment metagenomes.</title>
        <authorList>
            <person name="Chandrashekar M."/>
            <person name="Mahajan M.S."/>
            <person name="Dave K.J."/>
            <person name="Vatsa P."/>
            <person name="Nathani N.M."/>
        </authorList>
    </citation>
    <scope>NUCLEOTIDE SEQUENCE [LARGE SCALE GENOMIC DNA]</scope>
    <source>
        <strain evidence="11">KS3-K002</strain>
    </source>
</reference>
<dbReference type="Proteomes" id="UP000702544">
    <property type="component" value="Unassembled WGS sequence"/>
</dbReference>
<dbReference type="Pfam" id="PF13620">
    <property type="entry name" value="CarboxypepD_reg"/>
    <property type="match status" value="1"/>
</dbReference>
<dbReference type="PANTHER" id="PTHR30069:SF29">
    <property type="entry name" value="HEMOGLOBIN AND HEMOGLOBIN-HAPTOGLOBIN-BINDING PROTEIN 1-RELATED"/>
    <property type="match status" value="1"/>
</dbReference>
<feature type="chain" id="PRO_5042044577" evidence="9">
    <location>
        <begin position="30"/>
        <end position="1105"/>
    </location>
</feature>
<comment type="subcellular location">
    <subcellularLocation>
        <location evidence="1 8">Cell outer membrane</location>
        <topology evidence="1 8">Multi-pass membrane protein</topology>
    </subcellularLocation>
</comment>
<organism evidence="11 12">
    <name type="scientific">Candidatus Kutchimonas denitrificans</name>
    <dbReference type="NCBI Taxonomy" id="3056748"/>
    <lineage>
        <taxon>Bacteria</taxon>
        <taxon>Pseudomonadati</taxon>
        <taxon>Gemmatimonadota</taxon>
        <taxon>Gemmatimonadia</taxon>
        <taxon>Candidatus Palauibacterales</taxon>
        <taxon>Candidatus Palauibacteraceae</taxon>
        <taxon>Candidatus Kutchimonas</taxon>
    </lineage>
</organism>
<dbReference type="PROSITE" id="PS52016">
    <property type="entry name" value="TONB_DEPENDENT_REC_3"/>
    <property type="match status" value="1"/>
</dbReference>
<evidence type="ECO:0000256" key="4">
    <source>
        <dbReference type="ARBA" id="ARBA00022692"/>
    </source>
</evidence>
<keyword evidence="7 8" id="KW-0998">Cell outer membrane</keyword>
<evidence type="ECO:0000313" key="12">
    <source>
        <dbReference type="Proteomes" id="UP000702544"/>
    </source>
</evidence>
<evidence type="ECO:0000256" key="2">
    <source>
        <dbReference type="ARBA" id="ARBA00022448"/>
    </source>
</evidence>
<dbReference type="Gene3D" id="2.40.170.20">
    <property type="entry name" value="TonB-dependent receptor, beta-barrel domain"/>
    <property type="match status" value="1"/>
</dbReference>
<keyword evidence="5 9" id="KW-0732">Signal</keyword>
<feature type="signal peptide" evidence="9">
    <location>
        <begin position="1"/>
        <end position="29"/>
    </location>
</feature>
<evidence type="ECO:0000256" key="9">
    <source>
        <dbReference type="SAM" id="SignalP"/>
    </source>
</evidence>
<dbReference type="EMBL" id="JAACAK010000083">
    <property type="protein sequence ID" value="NIR75452.1"/>
    <property type="molecule type" value="Genomic_DNA"/>
</dbReference>
<dbReference type="Gene3D" id="2.170.130.10">
    <property type="entry name" value="TonB-dependent receptor, plug domain"/>
    <property type="match status" value="1"/>
</dbReference>
<feature type="domain" description="TonB-dependent receptor plug" evidence="10">
    <location>
        <begin position="134"/>
        <end position="243"/>
    </location>
</feature>
<dbReference type="InterPro" id="IPR008969">
    <property type="entry name" value="CarboxyPept-like_regulatory"/>
</dbReference>
<gene>
    <name evidence="11" type="ORF">GWO12_10150</name>
</gene>
<evidence type="ECO:0000256" key="8">
    <source>
        <dbReference type="PROSITE-ProRule" id="PRU01360"/>
    </source>
</evidence>
<evidence type="ECO:0000256" key="3">
    <source>
        <dbReference type="ARBA" id="ARBA00022452"/>
    </source>
</evidence>
<keyword evidence="6 8" id="KW-0472">Membrane</keyword>
<proteinExistence type="inferred from homology"/>
<evidence type="ECO:0000313" key="11">
    <source>
        <dbReference type="EMBL" id="NIR75452.1"/>
    </source>
</evidence>
<keyword evidence="2 8" id="KW-0813">Transport</keyword>
<dbReference type="Gene3D" id="2.60.40.1120">
    <property type="entry name" value="Carboxypeptidase-like, regulatory domain"/>
    <property type="match status" value="1"/>
</dbReference>
<dbReference type="InterPro" id="IPR039426">
    <property type="entry name" value="TonB-dep_rcpt-like"/>
</dbReference>
<keyword evidence="3 8" id="KW-1134">Transmembrane beta strand</keyword>
<evidence type="ECO:0000259" key="10">
    <source>
        <dbReference type="Pfam" id="PF07715"/>
    </source>
</evidence>
<dbReference type="GO" id="GO:0044718">
    <property type="term" value="P:siderophore transmembrane transport"/>
    <property type="evidence" value="ECO:0007669"/>
    <property type="project" value="TreeGrafter"/>
</dbReference>